<reference evidence="6 7" key="1">
    <citation type="submission" date="2019-10" db="EMBL/GenBank/DDBJ databases">
        <title>The Genome Sequence of Clostridium tarantellae Isolated from Fish Brain.</title>
        <authorList>
            <person name="Bano L."/>
            <person name="Kiel M."/>
            <person name="Sales G."/>
            <person name="Doxey A.C."/>
            <person name="Mansfield M.J."/>
            <person name="Schiavone M."/>
            <person name="Rossetto O."/>
            <person name="Pirazzini M."/>
            <person name="Dobrindt U."/>
            <person name="Montecucco C."/>
        </authorList>
    </citation>
    <scope>NUCLEOTIDE SEQUENCE [LARGE SCALE GENOMIC DNA]</scope>
    <source>
        <strain evidence="6 7">DSM 3997</strain>
    </source>
</reference>
<evidence type="ECO:0000313" key="6">
    <source>
        <dbReference type="EMBL" id="MPQ43198.1"/>
    </source>
</evidence>
<evidence type="ECO:0000256" key="2">
    <source>
        <dbReference type="ARBA" id="ARBA00022448"/>
    </source>
</evidence>
<accession>A0A6I1ML63</accession>
<evidence type="ECO:0000313" key="7">
    <source>
        <dbReference type="Proteomes" id="UP000430345"/>
    </source>
</evidence>
<dbReference type="SMART" id="SM00382">
    <property type="entry name" value="AAA"/>
    <property type="match status" value="1"/>
</dbReference>
<dbReference type="RefSeq" id="WP_152888502.1">
    <property type="nucleotide sequence ID" value="NZ_WHJC01000046.1"/>
</dbReference>
<evidence type="ECO:0000256" key="3">
    <source>
        <dbReference type="ARBA" id="ARBA00022741"/>
    </source>
</evidence>
<evidence type="ECO:0000256" key="4">
    <source>
        <dbReference type="ARBA" id="ARBA00022840"/>
    </source>
</evidence>
<dbReference type="InterPro" id="IPR003439">
    <property type="entry name" value="ABC_transporter-like_ATP-bd"/>
</dbReference>
<evidence type="ECO:0000256" key="1">
    <source>
        <dbReference type="ARBA" id="ARBA00005417"/>
    </source>
</evidence>
<dbReference type="PROSITE" id="PS00211">
    <property type="entry name" value="ABC_TRANSPORTER_1"/>
    <property type="match status" value="1"/>
</dbReference>
<keyword evidence="7" id="KW-1185">Reference proteome</keyword>
<organism evidence="6 7">
    <name type="scientific">Clostridium tarantellae</name>
    <dbReference type="NCBI Taxonomy" id="39493"/>
    <lineage>
        <taxon>Bacteria</taxon>
        <taxon>Bacillati</taxon>
        <taxon>Bacillota</taxon>
        <taxon>Clostridia</taxon>
        <taxon>Eubacteriales</taxon>
        <taxon>Clostridiaceae</taxon>
        <taxon>Clostridium</taxon>
    </lineage>
</organism>
<dbReference type="AlphaFoldDB" id="A0A6I1ML63"/>
<dbReference type="InterPro" id="IPR050086">
    <property type="entry name" value="MetN_ABC_transporter-like"/>
</dbReference>
<sequence>MIEIINVSKKFDSLQALNNISFNIKKGEIVSIIGTSGAGKTTLLRIINGLEKCNSGSISIDNINLFNDSNYCSKKDLKNIHKKLSCVFQNFNLFPHMTVLENIMEAPINVLKMPKEDSYKKAIDILTSLSLEDKENNFPFQLSGGQKQRVAIARALMINPNYICFDEPTSALDPRLTDEVGSIIKDLSFNELGIFIITHDINFAKKFSTKIIQLEKGEIVNTFNKSQFEKLIL</sequence>
<dbReference type="GO" id="GO:0015424">
    <property type="term" value="F:ABC-type amino acid transporter activity"/>
    <property type="evidence" value="ECO:0007669"/>
    <property type="project" value="InterPro"/>
</dbReference>
<name>A0A6I1ML63_9CLOT</name>
<dbReference type="PANTHER" id="PTHR43166:SF4">
    <property type="entry name" value="PHOSPHONATES IMPORT ATP-BINDING PROTEIN PHNC"/>
    <property type="match status" value="1"/>
</dbReference>
<dbReference type="GO" id="GO:0016887">
    <property type="term" value="F:ATP hydrolysis activity"/>
    <property type="evidence" value="ECO:0007669"/>
    <property type="project" value="InterPro"/>
</dbReference>
<dbReference type="PIRSF" id="PIRSF039085">
    <property type="entry name" value="ABC_ATPase_HisP"/>
    <property type="match status" value="1"/>
</dbReference>
<gene>
    <name evidence="6" type="ORF">GBZ86_05400</name>
</gene>
<dbReference type="InterPro" id="IPR030679">
    <property type="entry name" value="ABC_ATPase_HisP-typ"/>
</dbReference>
<dbReference type="EMBL" id="WHJC01000046">
    <property type="protein sequence ID" value="MPQ43198.1"/>
    <property type="molecule type" value="Genomic_DNA"/>
</dbReference>
<dbReference type="PROSITE" id="PS50893">
    <property type="entry name" value="ABC_TRANSPORTER_2"/>
    <property type="match status" value="1"/>
</dbReference>
<dbReference type="OrthoDB" id="9804199at2"/>
<comment type="caution">
    <text evidence="6">The sequence shown here is derived from an EMBL/GenBank/DDBJ whole genome shotgun (WGS) entry which is preliminary data.</text>
</comment>
<dbReference type="InterPro" id="IPR017871">
    <property type="entry name" value="ABC_transporter-like_CS"/>
</dbReference>
<dbReference type="InterPro" id="IPR003593">
    <property type="entry name" value="AAA+_ATPase"/>
</dbReference>
<keyword evidence="2" id="KW-0813">Transport</keyword>
<keyword evidence="4 6" id="KW-0067">ATP-binding</keyword>
<dbReference type="GO" id="GO:0005524">
    <property type="term" value="F:ATP binding"/>
    <property type="evidence" value="ECO:0007669"/>
    <property type="project" value="UniProtKB-KW"/>
</dbReference>
<dbReference type="SUPFAM" id="SSF52540">
    <property type="entry name" value="P-loop containing nucleoside triphosphate hydrolases"/>
    <property type="match status" value="1"/>
</dbReference>
<dbReference type="Proteomes" id="UP000430345">
    <property type="component" value="Unassembled WGS sequence"/>
</dbReference>
<dbReference type="Pfam" id="PF00005">
    <property type="entry name" value="ABC_tran"/>
    <property type="match status" value="1"/>
</dbReference>
<dbReference type="PANTHER" id="PTHR43166">
    <property type="entry name" value="AMINO ACID IMPORT ATP-BINDING PROTEIN"/>
    <property type="match status" value="1"/>
</dbReference>
<dbReference type="Gene3D" id="3.40.50.300">
    <property type="entry name" value="P-loop containing nucleotide triphosphate hydrolases"/>
    <property type="match status" value="1"/>
</dbReference>
<feature type="domain" description="ABC transporter" evidence="5">
    <location>
        <begin position="2"/>
        <end position="232"/>
    </location>
</feature>
<keyword evidence="3" id="KW-0547">Nucleotide-binding</keyword>
<dbReference type="InterPro" id="IPR027417">
    <property type="entry name" value="P-loop_NTPase"/>
</dbReference>
<evidence type="ECO:0000259" key="5">
    <source>
        <dbReference type="PROSITE" id="PS50893"/>
    </source>
</evidence>
<proteinExistence type="inferred from homology"/>
<protein>
    <submittedName>
        <fullName evidence="6">ATP-binding cassette domain-containing protein</fullName>
    </submittedName>
</protein>
<comment type="similarity">
    <text evidence="1">Belongs to the ABC transporter superfamily.</text>
</comment>